<name>A0ABQ9HV52_9NEOP</name>
<sequence length="964" mass="105917">MMGPGKREMPEKTRRPTASYGTIPTCANPRATPLGIEPGSPRGGRRLCAFAALKLVNCSLSVGGAAVLQRLERFPSSHPPPRRTEFDFWRSRSRISCRAMPLFGRFSWGSTDSPAVAHQRCAIIASLHPHRLSRKLHNWTGDPDEVYFEPMKLAVRNLKPRSATIIHEISLVQHFYIGTKIKLDHGLELGSLDLGSAKMLVQPGISRGGLLVEEKFVIALTQQCGHKETVKCAFKKNQCPKTNLVINIYEANERVRDIKQKWLDNVQRMAGVRFSEQLKILLKLSKRSRKRYPDLNRYRHVGDRGLNSVFVWSILTIRFLEDFYDLVFCPAPSVPQMEKLCSDHMGMQQRRSPRTVKTGDPRENPLTCPTRFSREGAEPGSPRYYVNCRTYFERRNAAAVTICKMQRNFRRRVLFLRDGRLCVPRAIVPKHGAENQYASPSSPVTVEQIDAIKAGRPLCANPTHPLPSSSCLTNAAGTLYTARRPAQAAILRGRDFRVFIWRQVRLRNILCTGVSVSRSLADAPVLLQTAGGTEFGPLFPAERNCKEGMIKEERSIHDNFAIQKRGSAKGESRTHIACLVASKRKVLTELECCLPQAAVLEPVEGTMVSAWKGGGGVTTTRRIRPSITVTNSQSEVASNSIRTPSGGSGEAALVFLRAVAPGGEGGTGAPHVAACRPEAACVTEGCGGGGPSAGQSVTAAAAAVASCTKDEVGRLFVSSAHVLNIDLPQRNTTVKVVLAEKQFSVGTRRLVERSRRDLSTSSLVYAPSHCRHRKLLRFGFSVISFYTTSLRCDSTEVVFVCRRGYCVPVSLDAVPIRLTSAIDSSAKLPTVSDVCQRTAMRVIDGKTAREFSALCVRGDERVDVHISVAPSAPNRLGLGRAKFVHPGGHRKGIDQNAEILYSRLVAESEYLGMSSGFHNHGHQHYSTLGRKHRTLARRSDEALGVCVSVARIAPSLLDLGRAAT</sequence>
<reference evidence="2 3" key="1">
    <citation type="submission" date="2023-02" db="EMBL/GenBank/DDBJ databases">
        <title>LHISI_Scaffold_Assembly.</title>
        <authorList>
            <person name="Stuart O.P."/>
            <person name="Cleave R."/>
            <person name="Magrath M.J.L."/>
            <person name="Mikheyev A.S."/>
        </authorList>
    </citation>
    <scope>NUCLEOTIDE SEQUENCE [LARGE SCALE GENOMIC DNA]</scope>
    <source>
        <strain evidence="2">Daus_M_001</strain>
        <tissue evidence="2">Leg muscle</tissue>
    </source>
</reference>
<organism evidence="2 3">
    <name type="scientific">Dryococelus australis</name>
    <dbReference type="NCBI Taxonomy" id="614101"/>
    <lineage>
        <taxon>Eukaryota</taxon>
        <taxon>Metazoa</taxon>
        <taxon>Ecdysozoa</taxon>
        <taxon>Arthropoda</taxon>
        <taxon>Hexapoda</taxon>
        <taxon>Insecta</taxon>
        <taxon>Pterygota</taxon>
        <taxon>Neoptera</taxon>
        <taxon>Polyneoptera</taxon>
        <taxon>Phasmatodea</taxon>
        <taxon>Verophasmatodea</taxon>
        <taxon>Anareolatae</taxon>
        <taxon>Phasmatidae</taxon>
        <taxon>Eurycanthinae</taxon>
        <taxon>Dryococelus</taxon>
    </lineage>
</organism>
<evidence type="ECO:0000313" key="2">
    <source>
        <dbReference type="EMBL" id="KAJ8888269.1"/>
    </source>
</evidence>
<proteinExistence type="predicted"/>
<evidence type="ECO:0000313" key="3">
    <source>
        <dbReference type="Proteomes" id="UP001159363"/>
    </source>
</evidence>
<feature type="region of interest" description="Disordered" evidence="1">
    <location>
        <begin position="348"/>
        <end position="373"/>
    </location>
</feature>
<feature type="compositionally biased region" description="Basic and acidic residues" evidence="1">
    <location>
        <begin position="1"/>
        <end position="14"/>
    </location>
</feature>
<keyword evidence="3" id="KW-1185">Reference proteome</keyword>
<dbReference type="Proteomes" id="UP001159363">
    <property type="component" value="Chromosome 3"/>
</dbReference>
<protein>
    <submittedName>
        <fullName evidence="2">Uncharacterized protein</fullName>
    </submittedName>
</protein>
<feature type="region of interest" description="Disordered" evidence="1">
    <location>
        <begin position="1"/>
        <end position="38"/>
    </location>
</feature>
<dbReference type="EMBL" id="JARBHB010000003">
    <property type="protein sequence ID" value="KAJ8888269.1"/>
    <property type="molecule type" value="Genomic_DNA"/>
</dbReference>
<gene>
    <name evidence="2" type="ORF">PR048_007756</name>
</gene>
<comment type="caution">
    <text evidence="2">The sequence shown here is derived from an EMBL/GenBank/DDBJ whole genome shotgun (WGS) entry which is preliminary data.</text>
</comment>
<evidence type="ECO:0000256" key="1">
    <source>
        <dbReference type="SAM" id="MobiDB-lite"/>
    </source>
</evidence>
<accession>A0ABQ9HV52</accession>